<dbReference type="InterPro" id="IPR012310">
    <property type="entry name" value="DNA_ligase_ATP-dep_cent"/>
</dbReference>
<accession>V6DIT8</accession>
<dbReference type="CDD" id="cd07971">
    <property type="entry name" value="OBF_DNA_ligase_LigD"/>
    <property type="match status" value="1"/>
</dbReference>
<dbReference type="RefSeq" id="WP_023792622.1">
    <property type="nucleotide sequence ID" value="NC_023003.1"/>
</dbReference>
<protein>
    <recommendedName>
        <fullName evidence="2">DNA ligase (ATP)</fullName>
        <ecNumber evidence="2">6.5.1.1</ecNumber>
    </recommendedName>
</protein>
<evidence type="ECO:0000256" key="1">
    <source>
        <dbReference type="ARBA" id="ARBA00007572"/>
    </source>
</evidence>
<dbReference type="InterPro" id="IPR014146">
    <property type="entry name" value="LigD_ligase_dom"/>
</dbReference>
<dbReference type="KEGG" id="dpb:BABL1_gene_166"/>
<name>V6DIT8_9BACT</name>
<dbReference type="EC" id="6.5.1.1" evidence="2"/>
<dbReference type="PROSITE" id="PS00333">
    <property type="entry name" value="DNA_LIGASE_A2"/>
    <property type="match status" value="1"/>
</dbReference>
<dbReference type="InterPro" id="IPR050191">
    <property type="entry name" value="ATP-dep_DNA_ligase"/>
</dbReference>
<dbReference type="OrthoDB" id="9802472at2"/>
<dbReference type="PROSITE" id="PS50160">
    <property type="entry name" value="DNA_LIGASE_A3"/>
    <property type="match status" value="1"/>
</dbReference>
<dbReference type="SUPFAM" id="SSF56091">
    <property type="entry name" value="DNA ligase/mRNA capping enzyme, catalytic domain"/>
    <property type="match status" value="1"/>
</dbReference>
<keyword evidence="7" id="KW-1185">Reference proteome</keyword>
<organism evidence="6 7">
    <name type="scientific">Candidatus Babela massiliensis</name>
    <dbReference type="NCBI Taxonomy" id="673862"/>
    <lineage>
        <taxon>Bacteria</taxon>
        <taxon>Candidatus Babelota</taxon>
        <taxon>Candidatus Babeliae</taxon>
        <taxon>Candidatus Babeliales</taxon>
        <taxon>Candidatus Babeliaceae</taxon>
        <taxon>Candidatus Babela</taxon>
    </lineage>
</organism>
<dbReference type="EMBL" id="HG793133">
    <property type="protein sequence ID" value="CDK30848.1"/>
    <property type="molecule type" value="Genomic_DNA"/>
</dbReference>
<dbReference type="Gene3D" id="2.40.50.140">
    <property type="entry name" value="Nucleic acid-binding proteins"/>
    <property type="match status" value="1"/>
</dbReference>
<keyword evidence="3 6" id="KW-0436">Ligase</keyword>
<sequence>MKTKIKKIISKLSLKSQKEIQEVSMPKWVDPMLATLTQDYFSSDHFISEHKWDGERIIAYKSSNKVSLMTRNKKLANDNYPELVKNIQNQAINNFILDGEMVAQENNKSNFSVLQKIMHSGSPKLSKNIEIFYYVFDIIYLDKYDLTNLELIDRKFLLENSIEFKDQLKFTEYYIGKQIEHFKKACQLGWEGLIVKNIHSKYEKIRSKSWLKFKCFEQQELVITGYTDPQKSRVGFGALLLGYYENNKLIYAGKVGAGFNRETLKELKEKLSKIEQKDNPFNPPDSSIKKSKSIHWVLPKLVAEIRFSQWTAYNKLRHPRFMGLRYDKDPKEVIKEIPQNYI</sequence>
<gene>
    <name evidence="6" type="ORF">BABL1_gene_166</name>
</gene>
<dbReference type="STRING" id="673862.BABL1_gene_166"/>
<evidence type="ECO:0000313" key="6">
    <source>
        <dbReference type="EMBL" id="CDK30848.1"/>
    </source>
</evidence>
<dbReference type="Pfam" id="PF01068">
    <property type="entry name" value="DNA_ligase_A_M"/>
    <property type="match status" value="1"/>
</dbReference>
<dbReference type="PANTHER" id="PTHR45674:SF4">
    <property type="entry name" value="DNA LIGASE 1"/>
    <property type="match status" value="1"/>
</dbReference>
<dbReference type="Proteomes" id="UP000018769">
    <property type="component" value="Chromosome I"/>
</dbReference>
<evidence type="ECO:0000256" key="4">
    <source>
        <dbReference type="ARBA" id="ARBA00034003"/>
    </source>
</evidence>
<comment type="similarity">
    <text evidence="1">Belongs to the ATP-dependent DNA ligase family.</text>
</comment>
<dbReference type="InterPro" id="IPR016059">
    <property type="entry name" value="DNA_ligase_ATP-dep_CS"/>
</dbReference>
<dbReference type="PROSITE" id="PS00697">
    <property type="entry name" value="DNA_LIGASE_A1"/>
    <property type="match status" value="1"/>
</dbReference>
<evidence type="ECO:0000256" key="3">
    <source>
        <dbReference type="ARBA" id="ARBA00022598"/>
    </source>
</evidence>
<evidence type="ECO:0000313" key="7">
    <source>
        <dbReference type="Proteomes" id="UP000018769"/>
    </source>
</evidence>
<proteinExistence type="inferred from homology"/>
<feature type="domain" description="ATP-dependent DNA ligase family profile" evidence="5">
    <location>
        <begin position="124"/>
        <end position="214"/>
    </location>
</feature>
<dbReference type="AlphaFoldDB" id="V6DIT8"/>
<dbReference type="PANTHER" id="PTHR45674">
    <property type="entry name" value="DNA LIGASE 1/3 FAMILY MEMBER"/>
    <property type="match status" value="1"/>
</dbReference>
<dbReference type="NCBIfam" id="TIGR02779">
    <property type="entry name" value="NHEJ_ligase_lig"/>
    <property type="match status" value="1"/>
</dbReference>
<dbReference type="InterPro" id="IPR012340">
    <property type="entry name" value="NA-bd_OB-fold"/>
</dbReference>
<dbReference type="GO" id="GO:0005524">
    <property type="term" value="F:ATP binding"/>
    <property type="evidence" value="ECO:0007669"/>
    <property type="project" value="InterPro"/>
</dbReference>
<dbReference type="GO" id="GO:0006281">
    <property type="term" value="P:DNA repair"/>
    <property type="evidence" value="ECO:0007669"/>
    <property type="project" value="InterPro"/>
</dbReference>
<dbReference type="PATRIC" id="fig|673862.3.peg.736"/>
<dbReference type="InterPro" id="IPR012309">
    <property type="entry name" value="DNA_ligase_ATP-dep_C"/>
</dbReference>
<dbReference type="Pfam" id="PF04679">
    <property type="entry name" value="DNA_ligase_A_C"/>
    <property type="match status" value="1"/>
</dbReference>
<evidence type="ECO:0000259" key="5">
    <source>
        <dbReference type="PROSITE" id="PS50160"/>
    </source>
</evidence>
<dbReference type="HOGENOM" id="CLU_008325_4_0_7"/>
<dbReference type="GO" id="GO:0003910">
    <property type="term" value="F:DNA ligase (ATP) activity"/>
    <property type="evidence" value="ECO:0007669"/>
    <property type="project" value="UniProtKB-EC"/>
</dbReference>
<reference evidence="6 7" key="1">
    <citation type="journal article" date="2015" name="Biol. Direct">
        <title>Babela massiliensis, a representative of a widespread bacterial phylum with unusual adaptations to parasitism in amoebae.</title>
        <authorList>
            <person name="Pagnier I."/>
            <person name="Yutin N."/>
            <person name="Croce O."/>
            <person name="Makarova K.S."/>
            <person name="Wolf Y.I."/>
            <person name="Benamar S."/>
            <person name="Raoult D."/>
            <person name="Koonin E.V."/>
            <person name="La Scola B."/>
        </authorList>
    </citation>
    <scope>NUCLEOTIDE SEQUENCE [LARGE SCALE GENOMIC DNA]</scope>
    <source>
        <strain evidence="7">BABL1</strain>
    </source>
</reference>
<dbReference type="eggNOG" id="COG1793">
    <property type="taxonomic scope" value="Bacteria"/>
</dbReference>
<dbReference type="Gene3D" id="3.30.470.30">
    <property type="entry name" value="DNA ligase/mRNA capping enzyme"/>
    <property type="match status" value="1"/>
</dbReference>
<evidence type="ECO:0000256" key="2">
    <source>
        <dbReference type="ARBA" id="ARBA00012727"/>
    </source>
</evidence>
<dbReference type="CDD" id="cd07906">
    <property type="entry name" value="Adenylation_DNA_ligase_LigD_LigC"/>
    <property type="match status" value="1"/>
</dbReference>
<dbReference type="GO" id="GO:0006310">
    <property type="term" value="P:DNA recombination"/>
    <property type="evidence" value="ECO:0007669"/>
    <property type="project" value="InterPro"/>
</dbReference>
<comment type="catalytic activity">
    <reaction evidence="4">
        <text>ATP + (deoxyribonucleotide)n-3'-hydroxyl + 5'-phospho-(deoxyribonucleotide)m = (deoxyribonucleotide)n+m + AMP + diphosphate.</text>
        <dbReference type="EC" id="6.5.1.1"/>
    </reaction>
</comment>
<dbReference type="SUPFAM" id="SSF50249">
    <property type="entry name" value="Nucleic acid-binding proteins"/>
    <property type="match status" value="1"/>
</dbReference>